<dbReference type="OrthoDB" id="49458at2759"/>
<feature type="region of interest" description="Disordered" evidence="1">
    <location>
        <begin position="80"/>
        <end position="112"/>
    </location>
</feature>
<reference evidence="2" key="1">
    <citation type="journal article" date="2021" name="Sci. Rep.">
        <title>Diploid genomic architecture of Nitzschia inconspicua, an elite biomass production diatom.</title>
        <authorList>
            <person name="Oliver A."/>
            <person name="Podell S."/>
            <person name="Pinowska A."/>
            <person name="Traller J.C."/>
            <person name="Smith S.R."/>
            <person name="McClure R."/>
            <person name="Beliaev A."/>
            <person name="Bohutskyi P."/>
            <person name="Hill E.A."/>
            <person name="Rabines A."/>
            <person name="Zheng H."/>
            <person name="Allen L.Z."/>
            <person name="Kuo A."/>
            <person name="Grigoriev I.V."/>
            <person name="Allen A.E."/>
            <person name="Hazlebeck D."/>
            <person name="Allen E.E."/>
        </authorList>
    </citation>
    <scope>NUCLEOTIDE SEQUENCE</scope>
    <source>
        <strain evidence="2">Hildebrandi</strain>
    </source>
</reference>
<feature type="compositionally biased region" description="Acidic residues" evidence="1">
    <location>
        <begin position="332"/>
        <end position="342"/>
    </location>
</feature>
<feature type="region of interest" description="Disordered" evidence="1">
    <location>
        <begin position="614"/>
        <end position="635"/>
    </location>
</feature>
<protein>
    <submittedName>
        <fullName evidence="2">Uncharacterized protein</fullName>
    </submittedName>
</protein>
<feature type="region of interest" description="Disordered" evidence="1">
    <location>
        <begin position="504"/>
        <end position="565"/>
    </location>
</feature>
<evidence type="ECO:0000256" key="1">
    <source>
        <dbReference type="SAM" id="MobiDB-lite"/>
    </source>
</evidence>
<name>A0A9K3LUI3_9STRA</name>
<feature type="region of interest" description="Disordered" evidence="1">
    <location>
        <begin position="274"/>
        <end position="293"/>
    </location>
</feature>
<accession>A0A9K3LUI3</accession>
<sequence>MVDSTTFCQPSEAELYIQSIAVTVGMGKDSDILQTICQNMKQEYLIATWQLALLDSHQWRQLGAPMGLAVAAKYYSTNTTPTTTPTITPRRQQRPTEVVASTPPRMSMPPPTLVPLSPLAAVRLESTLLSSDKEVAEVANFVTPPLQQDTANTSDSVANIQKKATEVPSNSDASEQQIVTVQSPSAINDSTKPAPTETETMEVQRATVVTGPSEQENDRRMSDEKSDTEPSKVELETDASNTMHSDSPNGSSTTKAWKDCQNLADTSYDTLELTDEEDDGTHDDDDDDDSNNSLSIIKVDIDGVVASNSCRSPRSPVDEDNGIPLIARTGSSDDDEEDDPEEVAELVGSLDTKESHLWLEREQKQNDDDATVVVSNVSPERKSEVKKALEKNRTRDNTSAIPLTSTFESEAVALQEILEKLPDKDHRNILSQLMITTNARGQVSRIKLALQVKDALLASMEENQIEADTDDAVRLIFHLARLKKQYRVMFGRSLFKAMSKLYKHEEKQKDHDSRRRKLGSSCRSSMPSLIKTPETSPLPTLSEHDSFKTHETSPGAASNEHFSIQTPETSPIAALNENDSIRTPETSPIAALNELESIKSPETSPIAALNELDSIKTPETSPLAASNEFDDDSTSYETTIITRGADRYIELPSF</sequence>
<evidence type="ECO:0000313" key="3">
    <source>
        <dbReference type="Proteomes" id="UP000693970"/>
    </source>
</evidence>
<feature type="compositionally biased region" description="Low complexity" evidence="1">
    <location>
        <begin position="80"/>
        <end position="90"/>
    </location>
</feature>
<dbReference type="Proteomes" id="UP000693970">
    <property type="component" value="Unassembled WGS sequence"/>
</dbReference>
<reference evidence="2" key="2">
    <citation type="submission" date="2021-04" db="EMBL/GenBank/DDBJ databases">
        <authorList>
            <person name="Podell S."/>
        </authorList>
    </citation>
    <scope>NUCLEOTIDE SEQUENCE</scope>
    <source>
        <strain evidence="2">Hildebrandi</strain>
    </source>
</reference>
<proteinExistence type="predicted"/>
<feature type="compositionally biased region" description="Basic and acidic residues" evidence="1">
    <location>
        <begin position="504"/>
        <end position="513"/>
    </location>
</feature>
<feature type="region of interest" description="Disordered" evidence="1">
    <location>
        <begin position="307"/>
        <end position="342"/>
    </location>
</feature>
<evidence type="ECO:0000313" key="2">
    <source>
        <dbReference type="EMBL" id="KAG7368145.1"/>
    </source>
</evidence>
<gene>
    <name evidence="2" type="ORF">IV203_030888</name>
</gene>
<feature type="compositionally biased region" description="Polar residues" evidence="1">
    <location>
        <begin position="521"/>
        <end position="539"/>
    </location>
</feature>
<feature type="compositionally biased region" description="Polar residues" evidence="1">
    <location>
        <begin position="238"/>
        <end position="255"/>
    </location>
</feature>
<feature type="compositionally biased region" description="Acidic residues" evidence="1">
    <location>
        <begin position="274"/>
        <end position="290"/>
    </location>
</feature>
<keyword evidence="3" id="KW-1185">Reference proteome</keyword>
<feature type="region of interest" description="Disordered" evidence="1">
    <location>
        <begin position="164"/>
        <end position="256"/>
    </location>
</feature>
<dbReference type="EMBL" id="JAGRRH010000006">
    <property type="protein sequence ID" value="KAG7368145.1"/>
    <property type="molecule type" value="Genomic_DNA"/>
</dbReference>
<organism evidence="2 3">
    <name type="scientific">Nitzschia inconspicua</name>
    <dbReference type="NCBI Taxonomy" id="303405"/>
    <lineage>
        <taxon>Eukaryota</taxon>
        <taxon>Sar</taxon>
        <taxon>Stramenopiles</taxon>
        <taxon>Ochrophyta</taxon>
        <taxon>Bacillariophyta</taxon>
        <taxon>Bacillariophyceae</taxon>
        <taxon>Bacillariophycidae</taxon>
        <taxon>Bacillariales</taxon>
        <taxon>Bacillariaceae</taxon>
        <taxon>Nitzschia</taxon>
    </lineage>
</organism>
<feature type="compositionally biased region" description="Polar residues" evidence="1">
    <location>
        <begin position="167"/>
        <end position="193"/>
    </location>
</feature>
<dbReference type="AlphaFoldDB" id="A0A9K3LUI3"/>
<feature type="compositionally biased region" description="Basic and acidic residues" evidence="1">
    <location>
        <begin position="216"/>
        <end position="235"/>
    </location>
</feature>
<feature type="compositionally biased region" description="Basic and acidic residues" evidence="1">
    <location>
        <begin position="542"/>
        <end position="551"/>
    </location>
</feature>
<comment type="caution">
    <text evidence="2">The sequence shown here is derived from an EMBL/GenBank/DDBJ whole genome shotgun (WGS) entry which is preliminary data.</text>
</comment>